<dbReference type="OrthoDB" id="9805698at2"/>
<dbReference type="InterPro" id="IPR032828">
    <property type="entry name" value="PolyA_RNA-bd"/>
</dbReference>
<evidence type="ECO:0000256" key="7">
    <source>
        <dbReference type="ARBA" id="ARBA00022842"/>
    </source>
</evidence>
<feature type="domain" description="tRNA nucleotidyltransferase/poly(A) polymerase RNA and SrmB- binding" evidence="10">
    <location>
        <begin position="200"/>
        <end position="243"/>
    </location>
</feature>
<dbReference type="PANTHER" id="PTHR46173">
    <property type="entry name" value="CCA TRNA NUCLEOTIDYLTRANSFERASE 1, MITOCHONDRIAL"/>
    <property type="match status" value="1"/>
</dbReference>
<dbReference type="GO" id="GO:0046872">
    <property type="term" value="F:metal ion binding"/>
    <property type="evidence" value="ECO:0007669"/>
    <property type="project" value="UniProtKB-KW"/>
</dbReference>
<dbReference type="GO" id="GO:0000049">
    <property type="term" value="F:tRNA binding"/>
    <property type="evidence" value="ECO:0007669"/>
    <property type="project" value="TreeGrafter"/>
</dbReference>
<dbReference type="InterPro" id="IPR050264">
    <property type="entry name" value="Bact_CCA-adding_enz_type3_sf"/>
</dbReference>
<keyword evidence="7" id="KW-0460">Magnesium</keyword>
<dbReference type="GO" id="GO:0008033">
    <property type="term" value="P:tRNA processing"/>
    <property type="evidence" value="ECO:0007669"/>
    <property type="project" value="UniProtKB-KW"/>
</dbReference>
<proteinExistence type="inferred from homology"/>
<evidence type="ECO:0000313" key="11">
    <source>
        <dbReference type="EMBL" id="AHB49402.1"/>
    </source>
</evidence>
<keyword evidence="3" id="KW-0819">tRNA processing</keyword>
<dbReference type="Gene3D" id="1.10.3090.10">
    <property type="entry name" value="cca-adding enzyme, domain 2"/>
    <property type="match status" value="1"/>
</dbReference>
<gene>
    <name evidence="11" type="ORF">W911_14995</name>
</gene>
<evidence type="ECO:0000256" key="6">
    <source>
        <dbReference type="ARBA" id="ARBA00022741"/>
    </source>
</evidence>
<evidence type="ECO:0000256" key="8">
    <source>
        <dbReference type="RuleBase" id="RU003953"/>
    </source>
</evidence>
<keyword evidence="4 11" id="KW-0548">Nucleotidyltransferase</keyword>
<protein>
    <submittedName>
        <fullName evidence="11">Polynucleotide adenylyltransferase</fullName>
    </submittedName>
</protein>
<keyword evidence="8" id="KW-0694">RNA-binding</keyword>
<dbReference type="Gene3D" id="3.30.460.10">
    <property type="entry name" value="Beta Polymerase, domain 2"/>
    <property type="match status" value="1"/>
</dbReference>
<evidence type="ECO:0000256" key="5">
    <source>
        <dbReference type="ARBA" id="ARBA00022723"/>
    </source>
</evidence>
<keyword evidence="12" id="KW-1185">Reference proteome</keyword>
<feature type="domain" description="Poly A polymerase head" evidence="9">
    <location>
        <begin position="38"/>
        <end position="160"/>
    </location>
</feature>
<name>V5SFX5_9HYPH</name>
<dbReference type="EMBL" id="CP006912">
    <property type="protein sequence ID" value="AHB49402.1"/>
    <property type="molecule type" value="Genomic_DNA"/>
</dbReference>
<organism evidence="11 12">
    <name type="scientific">Hyphomicrobium nitrativorans NL23</name>
    <dbReference type="NCBI Taxonomy" id="1029756"/>
    <lineage>
        <taxon>Bacteria</taxon>
        <taxon>Pseudomonadati</taxon>
        <taxon>Pseudomonadota</taxon>
        <taxon>Alphaproteobacteria</taxon>
        <taxon>Hyphomicrobiales</taxon>
        <taxon>Hyphomicrobiaceae</taxon>
        <taxon>Hyphomicrobium</taxon>
    </lineage>
</organism>
<evidence type="ECO:0000256" key="3">
    <source>
        <dbReference type="ARBA" id="ARBA00022694"/>
    </source>
</evidence>
<dbReference type="Pfam" id="PF01743">
    <property type="entry name" value="PolyA_pol"/>
    <property type="match status" value="1"/>
</dbReference>
<keyword evidence="6" id="KW-0547">Nucleotide-binding</keyword>
<evidence type="ECO:0000256" key="1">
    <source>
        <dbReference type="ARBA" id="ARBA00001946"/>
    </source>
</evidence>
<dbReference type="Pfam" id="PF12627">
    <property type="entry name" value="PolyA_pol_RNAbd"/>
    <property type="match status" value="1"/>
</dbReference>
<dbReference type="PATRIC" id="fig|1029756.8.peg.3124"/>
<evidence type="ECO:0000256" key="2">
    <source>
        <dbReference type="ARBA" id="ARBA00022679"/>
    </source>
</evidence>
<dbReference type="InterPro" id="IPR002646">
    <property type="entry name" value="PolA_pol_head_dom"/>
</dbReference>
<keyword evidence="2 8" id="KW-0808">Transferase</keyword>
<accession>V5SFX5</accession>
<reference evidence="11 12" key="1">
    <citation type="journal article" date="2014" name="Genome Announc.">
        <title>Complete Genome Sequence of Hyphomicrobium nitrativorans Strain NL23, a Denitrifying Bacterium Isolated from Biofilm of a Methanol-Fed Denitrification System Treating Seawater at the Montreal Biodome.</title>
        <authorList>
            <person name="Martineau C."/>
            <person name="Villeneuve C."/>
            <person name="Mauffrey F."/>
            <person name="Villemur R."/>
        </authorList>
    </citation>
    <scope>NUCLEOTIDE SEQUENCE [LARGE SCALE GENOMIC DNA]</scope>
    <source>
        <strain evidence="11">NL23</strain>
    </source>
</reference>
<comment type="cofactor">
    <cofactor evidence="1">
        <name>Mg(2+)</name>
        <dbReference type="ChEBI" id="CHEBI:18420"/>
    </cofactor>
</comment>
<evidence type="ECO:0000259" key="9">
    <source>
        <dbReference type="Pfam" id="PF01743"/>
    </source>
</evidence>
<dbReference type="CDD" id="cd05398">
    <property type="entry name" value="NT_ClassII-CCAase"/>
    <property type="match status" value="1"/>
</dbReference>
<dbReference type="HOGENOM" id="CLU_015961_2_3_5"/>
<evidence type="ECO:0000259" key="10">
    <source>
        <dbReference type="Pfam" id="PF12627"/>
    </source>
</evidence>
<dbReference type="GO" id="GO:0016779">
    <property type="term" value="F:nucleotidyltransferase activity"/>
    <property type="evidence" value="ECO:0007669"/>
    <property type="project" value="UniProtKB-KW"/>
</dbReference>
<dbReference type="PANTHER" id="PTHR46173:SF1">
    <property type="entry name" value="CCA TRNA NUCLEOTIDYLTRANSFERASE 1, MITOCHONDRIAL"/>
    <property type="match status" value="1"/>
</dbReference>
<dbReference type="InterPro" id="IPR043519">
    <property type="entry name" value="NT_sf"/>
</dbReference>
<dbReference type="SUPFAM" id="SSF81891">
    <property type="entry name" value="Poly A polymerase C-terminal region-like"/>
    <property type="match status" value="1"/>
</dbReference>
<dbReference type="STRING" id="1029756.W911_14995"/>
<dbReference type="KEGG" id="hni:W911_14995"/>
<comment type="similarity">
    <text evidence="8">Belongs to the tRNA nucleotidyltransferase/poly(A) polymerase family.</text>
</comment>
<dbReference type="GO" id="GO:0000166">
    <property type="term" value="F:nucleotide binding"/>
    <property type="evidence" value="ECO:0007669"/>
    <property type="project" value="UniProtKB-KW"/>
</dbReference>
<dbReference type="RefSeq" id="WP_023788306.1">
    <property type="nucleotide sequence ID" value="NC_022997.1"/>
</dbReference>
<evidence type="ECO:0000256" key="4">
    <source>
        <dbReference type="ARBA" id="ARBA00022695"/>
    </source>
</evidence>
<sequence>MTSEHGEATLPSLAGAMWLTSSETRAVLDAIRAGGFDARVVGGAVRNALMDAPVKDLDIATTALPDDVVRLTEAAGLRAVPTGLTHGTVTVISGRQPFEVTTLRRDIETFGRHARVTFTTDWAEDAARRDFTLNALYCDAAGTVHDPLGGYPDLAARRVRFIGSAEERIREDYLRILRFFRFTAEYADGPPDAAGLDASVALADGLAQLSGERIRAEILRLLAAPRAAEVVSVMAAVGIVDRLIGDQCDVRLLARLAAIETALGLSPDPLLRLAALAGPKPGDARDAIAGRLRLSNAEAERLARIGLPDRAFRPETDAREARAYIYRFGADAFRDGVLMAWTASGAPADDPEWRQRFHLAERWTAPELPVRGSDLLKRGLAEGPAIGRVVRAFEDWWITHDFPSDKLELAKALSDLVKANRN</sequence>
<dbReference type="SUPFAM" id="SSF81301">
    <property type="entry name" value="Nucleotidyltransferase"/>
    <property type="match status" value="1"/>
</dbReference>
<evidence type="ECO:0000313" key="12">
    <source>
        <dbReference type="Proteomes" id="UP000018542"/>
    </source>
</evidence>
<dbReference type="AlphaFoldDB" id="V5SFX5"/>
<keyword evidence="5" id="KW-0479">Metal-binding</keyword>
<dbReference type="Proteomes" id="UP000018542">
    <property type="component" value="Chromosome"/>
</dbReference>